<dbReference type="Gene3D" id="3.30.590.10">
    <property type="entry name" value="Glutamine synthetase/guanido kinase, catalytic domain"/>
    <property type="match status" value="1"/>
</dbReference>
<dbReference type="SMART" id="SM01230">
    <property type="entry name" value="Gln-synt_C"/>
    <property type="match status" value="1"/>
</dbReference>
<dbReference type="PANTHER" id="PTHR43785:SF12">
    <property type="entry name" value="TYPE-1 GLUTAMINE SYNTHETASE 2"/>
    <property type="match status" value="1"/>
</dbReference>
<dbReference type="Pfam" id="PF00120">
    <property type="entry name" value="Gln-synt_C"/>
    <property type="match status" value="1"/>
</dbReference>
<dbReference type="GO" id="GO:0004356">
    <property type="term" value="F:glutamine synthetase activity"/>
    <property type="evidence" value="ECO:0007669"/>
    <property type="project" value="InterPro"/>
</dbReference>
<evidence type="ECO:0000256" key="5">
    <source>
        <dbReference type="ARBA" id="ARBA00022840"/>
    </source>
</evidence>
<gene>
    <name evidence="9" type="ORF">ASPZODRAFT_148100</name>
</gene>
<dbReference type="Gene3D" id="3.10.20.70">
    <property type="entry name" value="Glutamine synthetase, N-terminal domain"/>
    <property type="match status" value="1"/>
</dbReference>
<dbReference type="AlphaFoldDB" id="A0A1L9SU25"/>
<accession>A0A1L9SU25</accession>
<keyword evidence="5" id="KW-0067">ATP-binding</keyword>
<reference evidence="10" key="1">
    <citation type="journal article" date="2017" name="Genome Biol.">
        <title>Comparative genomics reveals high biological diversity and specific adaptations in the industrially and medically important fungal genus Aspergillus.</title>
        <authorList>
            <person name="de Vries R.P."/>
            <person name="Riley R."/>
            <person name="Wiebenga A."/>
            <person name="Aguilar-Osorio G."/>
            <person name="Amillis S."/>
            <person name="Uchima C.A."/>
            <person name="Anderluh G."/>
            <person name="Asadollahi M."/>
            <person name="Askin M."/>
            <person name="Barry K."/>
            <person name="Battaglia E."/>
            <person name="Bayram O."/>
            <person name="Benocci T."/>
            <person name="Braus-Stromeyer S.A."/>
            <person name="Caldana C."/>
            <person name="Canovas D."/>
            <person name="Cerqueira G.C."/>
            <person name="Chen F."/>
            <person name="Chen W."/>
            <person name="Choi C."/>
            <person name="Clum A."/>
            <person name="Dos Santos R.A."/>
            <person name="Damasio A.R."/>
            <person name="Diallinas G."/>
            <person name="Emri T."/>
            <person name="Fekete E."/>
            <person name="Flipphi M."/>
            <person name="Freyberg S."/>
            <person name="Gallo A."/>
            <person name="Gournas C."/>
            <person name="Habgood R."/>
            <person name="Hainaut M."/>
            <person name="Harispe M.L."/>
            <person name="Henrissat B."/>
            <person name="Hilden K.S."/>
            <person name="Hope R."/>
            <person name="Hossain A."/>
            <person name="Karabika E."/>
            <person name="Karaffa L."/>
            <person name="Karanyi Z."/>
            <person name="Krasevec N."/>
            <person name="Kuo A."/>
            <person name="Kusch H."/>
            <person name="LaButti K."/>
            <person name="Lagendijk E.L."/>
            <person name="Lapidus A."/>
            <person name="Levasseur A."/>
            <person name="Lindquist E."/>
            <person name="Lipzen A."/>
            <person name="Logrieco A.F."/>
            <person name="MacCabe A."/>
            <person name="Maekelae M.R."/>
            <person name="Malavazi I."/>
            <person name="Melin P."/>
            <person name="Meyer V."/>
            <person name="Mielnichuk N."/>
            <person name="Miskei M."/>
            <person name="Molnar A.P."/>
            <person name="Mule G."/>
            <person name="Ngan C.Y."/>
            <person name="Orejas M."/>
            <person name="Orosz E."/>
            <person name="Ouedraogo J.P."/>
            <person name="Overkamp K.M."/>
            <person name="Park H.-S."/>
            <person name="Perrone G."/>
            <person name="Piumi F."/>
            <person name="Punt P.J."/>
            <person name="Ram A.F."/>
            <person name="Ramon A."/>
            <person name="Rauscher S."/>
            <person name="Record E."/>
            <person name="Riano-Pachon D.M."/>
            <person name="Robert V."/>
            <person name="Roehrig J."/>
            <person name="Ruller R."/>
            <person name="Salamov A."/>
            <person name="Salih N.S."/>
            <person name="Samson R.A."/>
            <person name="Sandor E."/>
            <person name="Sanguinetti M."/>
            <person name="Schuetze T."/>
            <person name="Sepcic K."/>
            <person name="Shelest E."/>
            <person name="Sherlock G."/>
            <person name="Sophianopoulou V."/>
            <person name="Squina F.M."/>
            <person name="Sun H."/>
            <person name="Susca A."/>
            <person name="Todd R.B."/>
            <person name="Tsang A."/>
            <person name="Unkles S.E."/>
            <person name="van de Wiele N."/>
            <person name="van Rossen-Uffink D."/>
            <person name="Oliveira J.V."/>
            <person name="Vesth T.C."/>
            <person name="Visser J."/>
            <person name="Yu J.-H."/>
            <person name="Zhou M."/>
            <person name="Andersen M.R."/>
            <person name="Archer D.B."/>
            <person name="Baker S.E."/>
            <person name="Benoit I."/>
            <person name="Brakhage A.A."/>
            <person name="Braus G.H."/>
            <person name="Fischer R."/>
            <person name="Frisvad J.C."/>
            <person name="Goldman G.H."/>
            <person name="Houbraken J."/>
            <person name="Oakley B."/>
            <person name="Pocsi I."/>
            <person name="Scazzocchio C."/>
            <person name="Seiboth B."/>
            <person name="vanKuyk P.A."/>
            <person name="Wortman J."/>
            <person name="Dyer P.S."/>
            <person name="Grigoriev I.V."/>
        </authorList>
    </citation>
    <scope>NUCLEOTIDE SEQUENCE [LARGE SCALE GENOMIC DNA]</scope>
    <source>
        <strain evidence="10">CBS 506.65</strain>
    </source>
</reference>
<evidence type="ECO:0000256" key="3">
    <source>
        <dbReference type="ARBA" id="ARBA00022598"/>
    </source>
</evidence>
<keyword evidence="4" id="KW-0547">Nucleotide-binding</keyword>
<sequence>MDSSSAVTLESLPSLLAEDIKVKVAGVDSDGILRGKVMSKEKFLSVMEKGFGFSSAVFGWDMHDMLYTTDARIAPPESGYSDFIAIPDLTSFRRIPWEEDIPFFLLRFVNNKKPVPADGRNMLKSVTDRLAESGYQALAGVELEFMNFQTPSENGYDIQGSKHLDIATYLEKNTPGSLRPLTAGMFSYSATRPVANKGYFYDIFNISSQFKCNIEGWHTEGGPGVYEAALKVCNVNEMADRVSLFKFLTKSLGMEYGITPCFMAKPIQGQAGNSGHIHISLCDLEGQNVFARDEEDPNAPWPDLAGVSEIGRHFLAGLLEALPDIMPLFAPTINSYKRLVENYWAPVYISWGLEDRMASIRLIAPPVCKPGATRFEVRIPGADLHPHYALGALLAAGWRGVQKKLEITVPPLSVLQSKGVRPELLPDSLHHAVQRFKAPNSIARQVLDPEFVDFFAATREHELKVWREAVTDWEFKRYIETV</sequence>
<evidence type="ECO:0000259" key="8">
    <source>
        <dbReference type="PROSITE" id="PS51987"/>
    </source>
</evidence>
<dbReference type="GO" id="GO:0005524">
    <property type="term" value="F:ATP binding"/>
    <property type="evidence" value="ECO:0007669"/>
    <property type="project" value="UniProtKB-KW"/>
</dbReference>
<evidence type="ECO:0000313" key="9">
    <source>
        <dbReference type="EMBL" id="OJJ50624.1"/>
    </source>
</evidence>
<dbReference type="FunFam" id="3.10.20.70:FF:000013">
    <property type="entry name" value="Glutamine synthetase bacteria"/>
    <property type="match status" value="1"/>
</dbReference>
<keyword evidence="3" id="KW-0436">Ligase</keyword>
<dbReference type="GO" id="GO:0006576">
    <property type="term" value="P:biogenic amine metabolic process"/>
    <property type="evidence" value="ECO:0007669"/>
    <property type="project" value="UniProtKB-ARBA"/>
</dbReference>
<dbReference type="Proteomes" id="UP000184188">
    <property type="component" value="Unassembled WGS sequence"/>
</dbReference>
<dbReference type="InterPro" id="IPR014746">
    <property type="entry name" value="Gln_synth/guanido_kin_cat_dom"/>
</dbReference>
<dbReference type="FunFam" id="3.30.590.10:FF:000005">
    <property type="entry name" value="Probable glutamine synthetase"/>
    <property type="match status" value="1"/>
</dbReference>
<dbReference type="PANTHER" id="PTHR43785">
    <property type="entry name" value="GAMMA-GLUTAMYLPUTRESCINE SYNTHETASE"/>
    <property type="match status" value="1"/>
</dbReference>
<proteinExistence type="inferred from homology"/>
<dbReference type="STRING" id="1073090.A0A1L9SU25"/>
<dbReference type="SUPFAM" id="SSF55931">
    <property type="entry name" value="Glutamine synthetase/guanido kinase"/>
    <property type="match status" value="1"/>
</dbReference>
<dbReference type="GeneID" id="34611794"/>
<dbReference type="SUPFAM" id="SSF54368">
    <property type="entry name" value="Glutamine synthetase, N-terminal domain"/>
    <property type="match status" value="1"/>
</dbReference>
<dbReference type="InterPro" id="IPR036651">
    <property type="entry name" value="Gln_synt_N_sf"/>
</dbReference>
<dbReference type="InterPro" id="IPR008146">
    <property type="entry name" value="Gln_synth_cat_dom"/>
</dbReference>
<evidence type="ECO:0000313" key="10">
    <source>
        <dbReference type="Proteomes" id="UP000184188"/>
    </source>
</evidence>
<protein>
    <recommendedName>
        <fullName evidence="2">Glutamine synthetase</fullName>
    </recommendedName>
</protein>
<evidence type="ECO:0000256" key="1">
    <source>
        <dbReference type="ARBA" id="ARBA00009897"/>
    </source>
</evidence>
<comment type="similarity">
    <text evidence="1 6 7">Belongs to the glutamine synthetase family.</text>
</comment>
<dbReference type="GO" id="GO:0006542">
    <property type="term" value="P:glutamine biosynthetic process"/>
    <property type="evidence" value="ECO:0007669"/>
    <property type="project" value="InterPro"/>
</dbReference>
<evidence type="ECO:0000256" key="6">
    <source>
        <dbReference type="PROSITE-ProRule" id="PRU01331"/>
    </source>
</evidence>
<dbReference type="VEuPathDB" id="FungiDB:ASPZODRAFT_148100"/>
<keyword evidence="10" id="KW-1185">Reference proteome</keyword>
<dbReference type="EMBL" id="KV878336">
    <property type="protein sequence ID" value="OJJ50624.1"/>
    <property type="molecule type" value="Genomic_DNA"/>
</dbReference>
<dbReference type="RefSeq" id="XP_022585134.1">
    <property type="nucleotide sequence ID" value="XM_022725329.1"/>
</dbReference>
<organism evidence="9 10">
    <name type="scientific">Penicilliopsis zonata CBS 506.65</name>
    <dbReference type="NCBI Taxonomy" id="1073090"/>
    <lineage>
        <taxon>Eukaryota</taxon>
        <taxon>Fungi</taxon>
        <taxon>Dikarya</taxon>
        <taxon>Ascomycota</taxon>
        <taxon>Pezizomycotina</taxon>
        <taxon>Eurotiomycetes</taxon>
        <taxon>Eurotiomycetidae</taxon>
        <taxon>Eurotiales</taxon>
        <taxon>Aspergillaceae</taxon>
        <taxon>Penicilliopsis</taxon>
    </lineage>
</organism>
<evidence type="ECO:0000256" key="2">
    <source>
        <dbReference type="ARBA" id="ARBA00021364"/>
    </source>
</evidence>
<dbReference type="OrthoDB" id="77835at2759"/>
<dbReference type="PROSITE" id="PS51987">
    <property type="entry name" value="GS_CATALYTIC"/>
    <property type="match status" value="1"/>
</dbReference>
<name>A0A1L9SU25_9EURO</name>
<evidence type="ECO:0000256" key="7">
    <source>
        <dbReference type="RuleBase" id="RU000384"/>
    </source>
</evidence>
<evidence type="ECO:0000256" key="4">
    <source>
        <dbReference type="ARBA" id="ARBA00022741"/>
    </source>
</evidence>
<feature type="domain" description="GS catalytic" evidence="8">
    <location>
        <begin position="119"/>
        <end position="482"/>
    </location>
</feature>